<protein>
    <submittedName>
        <fullName evidence="2">Helix-turn-helix domain-containing protein</fullName>
    </submittedName>
</protein>
<accession>A0ABY9SBQ0</accession>
<reference evidence="2 3" key="1">
    <citation type="submission" date="2023-09" db="EMBL/GenBank/DDBJ databases">
        <title>Buttiauxella selenatireducens sp. nov., isolated from the rhizosphere of Cardamine hupingshanesis.</title>
        <authorList>
            <person name="Zhang S."/>
            <person name="Xu Z."/>
            <person name="Wang H."/>
            <person name="Guo Y."/>
        </authorList>
    </citation>
    <scope>NUCLEOTIDE SEQUENCE [LARGE SCALE GENOMIC DNA]</scope>
    <source>
        <strain evidence="2 3">R73</strain>
    </source>
</reference>
<dbReference type="Gene3D" id="2.60.120.10">
    <property type="entry name" value="Jelly Rolls"/>
    <property type="match status" value="1"/>
</dbReference>
<dbReference type="Proteomes" id="UP001246690">
    <property type="component" value="Chromosome"/>
</dbReference>
<name>A0ABY9SBQ0_9ENTR</name>
<dbReference type="SUPFAM" id="SSF51206">
    <property type="entry name" value="cAMP-binding domain-like"/>
    <property type="match status" value="1"/>
</dbReference>
<dbReference type="Pfam" id="PF15977">
    <property type="entry name" value="HTH_46"/>
    <property type="match status" value="1"/>
</dbReference>
<dbReference type="EMBL" id="CP133838">
    <property type="protein sequence ID" value="WMY73567.1"/>
    <property type="molecule type" value="Genomic_DNA"/>
</dbReference>
<evidence type="ECO:0000313" key="2">
    <source>
        <dbReference type="EMBL" id="WMY73567.1"/>
    </source>
</evidence>
<evidence type="ECO:0000259" key="1">
    <source>
        <dbReference type="Pfam" id="PF15977"/>
    </source>
</evidence>
<keyword evidence="3" id="KW-1185">Reference proteome</keyword>
<dbReference type="InterPro" id="IPR041687">
    <property type="entry name" value="HTH_46"/>
</dbReference>
<feature type="domain" description="IprA winged helix-turn-helix" evidence="1">
    <location>
        <begin position="145"/>
        <end position="211"/>
    </location>
</feature>
<proteinExistence type="predicted"/>
<gene>
    <name evidence="2" type="ORF">RHD99_19265</name>
</gene>
<evidence type="ECO:0000313" key="3">
    <source>
        <dbReference type="Proteomes" id="UP001246690"/>
    </source>
</evidence>
<dbReference type="RefSeq" id="WP_309875980.1">
    <property type="nucleotide sequence ID" value="NZ_CP133838.1"/>
</dbReference>
<dbReference type="InterPro" id="IPR014710">
    <property type="entry name" value="RmlC-like_jellyroll"/>
</dbReference>
<organism evidence="2 3">
    <name type="scientific">Buttiauxella selenatireducens</name>
    <dbReference type="NCBI Taxonomy" id="3073902"/>
    <lineage>
        <taxon>Bacteria</taxon>
        <taxon>Pseudomonadati</taxon>
        <taxon>Pseudomonadota</taxon>
        <taxon>Gammaproteobacteria</taxon>
        <taxon>Enterobacterales</taxon>
        <taxon>Enterobacteriaceae</taxon>
        <taxon>Buttiauxella</taxon>
    </lineage>
</organism>
<dbReference type="InterPro" id="IPR018490">
    <property type="entry name" value="cNMP-bd_dom_sf"/>
</dbReference>
<sequence length="213" mass="24519">MFTNMLVVSELVQEAHEKIGLQIDSSPHKLRIISSKKQEISFYNNKEKSVFHLISGEIELRSTNSNLIVLNVYAPAIIGLSSIFTSNDLFYINTVTDVELVSIPMSELVKTANEKNLWMYISTIMSHYLDVCYLRDSILYQDSVYNVIKNHLEILWRFKRDKLDEISVFDFILNRTPVSRSSLNKVLKDLVSGGYIKMNRGKLVEMNKLPSGY</sequence>